<dbReference type="AlphaFoldDB" id="A0A0C3AFU7"/>
<keyword evidence="2" id="KW-1185">Reference proteome</keyword>
<name>A0A0C3AFU7_PILCF</name>
<accession>A0A0C3AFU7</accession>
<reference evidence="2" key="2">
    <citation type="submission" date="2015-01" db="EMBL/GenBank/DDBJ databases">
        <title>Evolutionary Origins and Diversification of the Mycorrhizal Mutualists.</title>
        <authorList>
            <consortium name="DOE Joint Genome Institute"/>
            <consortium name="Mycorrhizal Genomics Consortium"/>
            <person name="Kohler A."/>
            <person name="Kuo A."/>
            <person name="Nagy L.G."/>
            <person name="Floudas D."/>
            <person name="Copeland A."/>
            <person name="Barry K.W."/>
            <person name="Cichocki N."/>
            <person name="Veneault-Fourrey C."/>
            <person name="LaButti K."/>
            <person name="Lindquist E.A."/>
            <person name="Lipzen A."/>
            <person name="Lundell T."/>
            <person name="Morin E."/>
            <person name="Murat C."/>
            <person name="Riley R."/>
            <person name="Ohm R."/>
            <person name="Sun H."/>
            <person name="Tunlid A."/>
            <person name="Henrissat B."/>
            <person name="Grigoriev I.V."/>
            <person name="Hibbett D.S."/>
            <person name="Martin F."/>
        </authorList>
    </citation>
    <scope>NUCLEOTIDE SEQUENCE [LARGE SCALE GENOMIC DNA]</scope>
    <source>
        <strain evidence="2">F 1598</strain>
    </source>
</reference>
<dbReference type="Proteomes" id="UP000054166">
    <property type="component" value="Unassembled WGS sequence"/>
</dbReference>
<reference evidence="1 2" key="1">
    <citation type="submission" date="2014-04" db="EMBL/GenBank/DDBJ databases">
        <authorList>
            <consortium name="DOE Joint Genome Institute"/>
            <person name="Kuo A."/>
            <person name="Tarkka M."/>
            <person name="Buscot F."/>
            <person name="Kohler A."/>
            <person name="Nagy L.G."/>
            <person name="Floudas D."/>
            <person name="Copeland A."/>
            <person name="Barry K.W."/>
            <person name="Cichocki N."/>
            <person name="Veneault-Fourrey C."/>
            <person name="LaButti K."/>
            <person name="Lindquist E.A."/>
            <person name="Lipzen A."/>
            <person name="Lundell T."/>
            <person name="Morin E."/>
            <person name="Murat C."/>
            <person name="Sun H."/>
            <person name="Tunlid A."/>
            <person name="Henrissat B."/>
            <person name="Grigoriev I.V."/>
            <person name="Hibbett D.S."/>
            <person name="Martin F."/>
            <person name="Nordberg H.P."/>
            <person name="Cantor M.N."/>
            <person name="Hua S.X."/>
        </authorList>
    </citation>
    <scope>NUCLEOTIDE SEQUENCE [LARGE SCALE GENOMIC DNA]</scope>
    <source>
        <strain evidence="1 2">F 1598</strain>
    </source>
</reference>
<evidence type="ECO:0000313" key="1">
    <source>
        <dbReference type="EMBL" id="KIM72663.1"/>
    </source>
</evidence>
<gene>
    <name evidence="1" type="ORF">PILCRDRAFT_93370</name>
</gene>
<dbReference type="InParanoid" id="A0A0C3AFU7"/>
<evidence type="ECO:0000313" key="2">
    <source>
        <dbReference type="Proteomes" id="UP000054166"/>
    </source>
</evidence>
<sequence>MPPLTNHCTHCENSHCQCRQPSKVFLATLSNRLSWRQASVITDSAQANKRLFAKLVKMFAHSPSDRKIKTSAQQRICTIPWNQFKFPAAGTNEAIQAKINSEAESEMEESASGEPGIVRFSRKESADKWRIKETCKLIFAIINCLSPGAKHRAAVSVH</sequence>
<protein>
    <submittedName>
        <fullName evidence="1">Uncharacterized protein</fullName>
    </submittedName>
</protein>
<dbReference type="HOGENOM" id="CLU_1714002_0_0_1"/>
<dbReference type="EMBL" id="KN833114">
    <property type="protein sequence ID" value="KIM72663.1"/>
    <property type="molecule type" value="Genomic_DNA"/>
</dbReference>
<organism evidence="1 2">
    <name type="scientific">Piloderma croceum (strain F 1598)</name>
    <dbReference type="NCBI Taxonomy" id="765440"/>
    <lineage>
        <taxon>Eukaryota</taxon>
        <taxon>Fungi</taxon>
        <taxon>Dikarya</taxon>
        <taxon>Basidiomycota</taxon>
        <taxon>Agaricomycotina</taxon>
        <taxon>Agaricomycetes</taxon>
        <taxon>Agaricomycetidae</taxon>
        <taxon>Atheliales</taxon>
        <taxon>Atheliaceae</taxon>
        <taxon>Piloderma</taxon>
    </lineage>
</organism>
<proteinExistence type="predicted"/>